<organism evidence="9 10">
    <name type="scientific">Lates calcarifer</name>
    <name type="common">Barramundi</name>
    <name type="synonym">Holocentrus calcarifer</name>
    <dbReference type="NCBI Taxonomy" id="8187"/>
    <lineage>
        <taxon>Eukaryota</taxon>
        <taxon>Metazoa</taxon>
        <taxon>Chordata</taxon>
        <taxon>Craniata</taxon>
        <taxon>Vertebrata</taxon>
        <taxon>Euteleostomi</taxon>
        <taxon>Actinopterygii</taxon>
        <taxon>Neopterygii</taxon>
        <taxon>Teleostei</taxon>
        <taxon>Neoteleostei</taxon>
        <taxon>Acanthomorphata</taxon>
        <taxon>Carangaria</taxon>
        <taxon>Carangaria incertae sedis</taxon>
        <taxon>Centropomidae</taxon>
        <taxon>Lates</taxon>
    </lineage>
</organism>
<proteinExistence type="predicted"/>
<evidence type="ECO:0000313" key="11">
    <source>
        <dbReference type="RefSeq" id="XP_018532735.1"/>
    </source>
</evidence>
<feature type="disulfide bond" evidence="6">
    <location>
        <begin position="218"/>
        <end position="225"/>
    </location>
</feature>
<dbReference type="Gene3D" id="4.10.760.10">
    <property type="entry name" value="Agouti domain"/>
    <property type="match status" value="1"/>
</dbReference>
<comment type="subcellular location">
    <subcellularLocation>
        <location evidence="1">Secreted</location>
    </subcellularLocation>
</comment>
<dbReference type="GO" id="GO:0008343">
    <property type="term" value="P:adult feeding behavior"/>
    <property type="evidence" value="ECO:0007669"/>
    <property type="project" value="TreeGrafter"/>
</dbReference>
<dbReference type="GO" id="GO:2000253">
    <property type="term" value="P:positive regulation of feeding behavior"/>
    <property type="evidence" value="ECO:0007669"/>
    <property type="project" value="TreeGrafter"/>
</dbReference>
<keyword evidence="5 6" id="KW-1015">Disulfide bond</keyword>
<dbReference type="STRING" id="8187.ENSLCAP00010051471"/>
<evidence type="ECO:0000256" key="4">
    <source>
        <dbReference type="ARBA" id="ARBA00022854"/>
    </source>
</evidence>
<keyword evidence="4" id="KW-0960">Knottin</keyword>
<dbReference type="GeneTree" id="ENSGT00730000112562"/>
<protein>
    <submittedName>
        <fullName evidence="11">Agouti-signaling protein 2b</fullName>
    </submittedName>
</protein>
<dbReference type="AlphaFoldDB" id="A0A4W6FK96"/>
<comment type="caution">
    <text evidence="6">Lacks conserved residue(s) required for the propagation of feature annotation.</text>
</comment>
<keyword evidence="7" id="KW-0812">Transmembrane</keyword>
<evidence type="ECO:0000256" key="1">
    <source>
        <dbReference type="ARBA" id="ARBA00004613"/>
    </source>
</evidence>
<evidence type="ECO:0000256" key="6">
    <source>
        <dbReference type="PROSITE-ProRule" id="PRU00494"/>
    </source>
</evidence>
<dbReference type="InterPro" id="IPR007733">
    <property type="entry name" value="Agouti"/>
</dbReference>
<keyword evidence="7" id="KW-1133">Transmembrane helix</keyword>
<keyword evidence="10" id="KW-1185">Reference proteome</keyword>
<sequence>MGTYTHFELWWEKKKKTNDGTVIYHTPIISFGFLTFYQNHYLFKLLIRHISHFSDLLSVARVTIVHQTPSPAVSRARHVGAAHFGLCRSSPTLSWRQWYLLTARKKPEATKVRIYRRRDLIIMRKITGKHLLCLFLLAFPLSWAEDTKKDVRKTENNTVWSQAKTRRLFARRKISPSQESHVPKHKSEVIPPARRCGRLMESCSAHVPCCDPCASCRCRLFNTICHCWRMNPLCLKKT</sequence>
<dbReference type="Ensembl" id="ENSLCAT00010052812.1">
    <property type="protein sequence ID" value="ENSLCAP00010051471.1"/>
    <property type="gene ID" value="ENSLCAG00010023971.1"/>
</dbReference>
<gene>
    <name evidence="9 11" type="primary">asip2b</name>
</gene>
<dbReference type="PANTHER" id="PTHR16551">
    <property type="entry name" value="AGOUTI RELATED"/>
    <property type="match status" value="1"/>
</dbReference>
<accession>A0A4W6FK96</accession>
<reference evidence="11" key="2">
    <citation type="submission" date="2025-04" db="UniProtKB">
        <authorList>
            <consortium name="RefSeq"/>
        </authorList>
    </citation>
    <scope>IDENTIFICATION</scope>
    <source>
        <tissue evidence="11">Brain</tissue>
    </source>
</reference>
<evidence type="ECO:0000259" key="8">
    <source>
        <dbReference type="PROSITE" id="PS51150"/>
    </source>
</evidence>
<keyword evidence="2" id="KW-0964">Secreted</keyword>
<dbReference type="InterPro" id="IPR027300">
    <property type="entry name" value="Agouti_dom"/>
</dbReference>
<dbReference type="GO" id="GO:0007218">
    <property type="term" value="P:neuropeptide signaling pathway"/>
    <property type="evidence" value="ECO:0007669"/>
    <property type="project" value="TreeGrafter"/>
</dbReference>
<feature type="disulfide bond" evidence="6">
    <location>
        <begin position="209"/>
        <end position="227"/>
    </location>
</feature>
<dbReference type="GO" id="GO:0005184">
    <property type="term" value="F:neuropeptide hormone activity"/>
    <property type="evidence" value="ECO:0007669"/>
    <property type="project" value="TreeGrafter"/>
</dbReference>
<dbReference type="GO" id="GO:0005615">
    <property type="term" value="C:extracellular space"/>
    <property type="evidence" value="ECO:0007669"/>
    <property type="project" value="TreeGrafter"/>
</dbReference>
<dbReference type="GO" id="GO:0009755">
    <property type="term" value="P:hormone-mediated signaling pathway"/>
    <property type="evidence" value="ECO:0007669"/>
    <property type="project" value="InterPro"/>
</dbReference>
<dbReference type="SMART" id="SM00792">
    <property type="entry name" value="Agouti"/>
    <property type="match status" value="1"/>
</dbReference>
<dbReference type="SUPFAM" id="SSF57055">
    <property type="entry name" value="Agouti-related protein"/>
    <property type="match status" value="1"/>
</dbReference>
<dbReference type="GO" id="GO:0070996">
    <property type="term" value="F:type 1 melanocortin receptor binding"/>
    <property type="evidence" value="ECO:0007669"/>
    <property type="project" value="TreeGrafter"/>
</dbReference>
<feature type="domain" description="Agouti" evidence="8">
    <location>
        <begin position="196"/>
        <end position="234"/>
    </location>
</feature>
<reference evidence="9" key="3">
    <citation type="submission" date="2025-05" db="UniProtKB">
        <authorList>
            <consortium name="Ensembl"/>
        </authorList>
    </citation>
    <scope>IDENTIFICATION</scope>
</reference>
<reference evidence="10" key="1">
    <citation type="submission" date="2015-09" db="EMBL/GenBank/DDBJ databases">
        <authorList>
            <person name="Sai Rama Sridatta P."/>
        </authorList>
    </citation>
    <scope>NUCLEOTIDE SEQUENCE [LARGE SCALE GENOMIC DNA]</scope>
</reference>
<evidence type="ECO:0000256" key="3">
    <source>
        <dbReference type="ARBA" id="ARBA00022729"/>
    </source>
</evidence>
<dbReference type="InParanoid" id="A0A4W6FK96"/>
<dbReference type="Proteomes" id="UP000694890">
    <property type="component" value="Linkage group LG4"/>
</dbReference>
<evidence type="ECO:0000256" key="7">
    <source>
        <dbReference type="SAM" id="Phobius"/>
    </source>
</evidence>
<name>A0A4W6FK96_LATCA</name>
<dbReference type="GeneID" id="108883752"/>
<keyword evidence="3" id="KW-0732">Signal</keyword>
<evidence type="ECO:0000313" key="10">
    <source>
        <dbReference type="Proteomes" id="UP000314980"/>
    </source>
</evidence>
<dbReference type="PROSITE" id="PS51150">
    <property type="entry name" value="AGOUTI_2"/>
    <property type="match status" value="1"/>
</dbReference>
<keyword evidence="7" id="KW-0472">Membrane</keyword>
<dbReference type="Pfam" id="PF05039">
    <property type="entry name" value="Agouti"/>
    <property type="match status" value="1"/>
</dbReference>
<dbReference type="CTD" id="796595"/>
<evidence type="ECO:0000256" key="5">
    <source>
        <dbReference type="ARBA" id="ARBA00023157"/>
    </source>
</evidence>
<evidence type="ECO:0000256" key="2">
    <source>
        <dbReference type="ARBA" id="ARBA00022525"/>
    </source>
</evidence>
<dbReference type="OrthoDB" id="8717782at2759"/>
<feature type="transmembrane region" description="Helical" evidence="7">
    <location>
        <begin position="22"/>
        <end position="43"/>
    </location>
</feature>
<feature type="disulfide bond" evidence="6">
    <location>
        <begin position="213"/>
        <end position="234"/>
    </location>
</feature>
<dbReference type="Proteomes" id="UP000314980">
    <property type="component" value="Unassembled WGS sequence"/>
</dbReference>
<dbReference type="KEGG" id="lcf:108883752"/>
<dbReference type="PANTHER" id="PTHR16551:SF5">
    <property type="entry name" value="AGOUTI-RELATED PEPTIDE 2"/>
    <property type="match status" value="1"/>
</dbReference>
<dbReference type="RefSeq" id="XP_018532735.1">
    <property type="nucleotide sequence ID" value="XM_018677219.2"/>
</dbReference>
<evidence type="ECO:0000313" key="9">
    <source>
        <dbReference type="Ensembl" id="ENSLCAP00010051471.1"/>
    </source>
</evidence>
<dbReference type="InterPro" id="IPR036836">
    <property type="entry name" value="Agouti_dom_sf"/>
</dbReference>